<keyword evidence="3" id="KW-1185">Reference proteome</keyword>
<evidence type="ECO:0000313" key="3">
    <source>
        <dbReference type="Proteomes" id="UP001139887"/>
    </source>
</evidence>
<protein>
    <recommendedName>
        <fullName evidence="1">F-box domain-containing protein</fullName>
    </recommendedName>
</protein>
<dbReference type="InterPro" id="IPR036047">
    <property type="entry name" value="F-box-like_dom_sf"/>
</dbReference>
<sequence length="286" mass="30674">MAVLSDPSDEGYCFAMQTTPPPSLAAKHAIAPSSSASLLLAGGDGQAVDSLARALEQSLAPQACTRLALELLAHVPVEMLKHAIQELSQRLRQDFIDKLPLEISLRIFQFLPATDIACNVLLVSKRWHAVATQPYLWRQLYCAQGWKLDSRRWELYCSFPRIADAGQSLLLRSVTHMADAFTAASPGTLAPAVASLGRLQSLERGLCARNALLDGGSSQASVNSLATATAAAMSLNAATRASPRQLLQHSHVQEDSLGALRLLGIRLPGIGDRSPGPGNHMRGRSR</sequence>
<dbReference type="SMART" id="SM00256">
    <property type="entry name" value="FBOX"/>
    <property type="match status" value="1"/>
</dbReference>
<dbReference type="EMBL" id="JANBUW010000900">
    <property type="protein sequence ID" value="KAJ2845067.1"/>
    <property type="molecule type" value="Genomic_DNA"/>
</dbReference>
<dbReference type="PROSITE" id="PS50181">
    <property type="entry name" value="FBOX"/>
    <property type="match status" value="1"/>
</dbReference>
<dbReference type="Gene3D" id="1.20.1280.50">
    <property type="match status" value="1"/>
</dbReference>
<organism evidence="2 3">
    <name type="scientific">Coemansia brasiliensis</name>
    <dbReference type="NCBI Taxonomy" id="2650707"/>
    <lineage>
        <taxon>Eukaryota</taxon>
        <taxon>Fungi</taxon>
        <taxon>Fungi incertae sedis</taxon>
        <taxon>Zoopagomycota</taxon>
        <taxon>Kickxellomycotina</taxon>
        <taxon>Kickxellomycetes</taxon>
        <taxon>Kickxellales</taxon>
        <taxon>Kickxellaceae</taxon>
        <taxon>Coemansia</taxon>
    </lineage>
</organism>
<reference evidence="2" key="1">
    <citation type="submission" date="2022-07" db="EMBL/GenBank/DDBJ databases">
        <title>Phylogenomic reconstructions and comparative analyses of Kickxellomycotina fungi.</title>
        <authorList>
            <person name="Reynolds N.K."/>
            <person name="Stajich J.E."/>
            <person name="Barry K."/>
            <person name="Grigoriev I.V."/>
            <person name="Crous P."/>
            <person name="Smith M.E."/>
        </authorList>
    </citation>
    <scope>NUCLEOTIDE SEQUENCE</scope>
    <source>
        <strain evidence="2">NRRL 1566</strain>
    </source>
</reference>
<evidence type="ECO:0000259" key="1">
    <source>
        <dbReference type="PROSITE" id="PS50181"/>
    </source>
</evidence>
<feature type="non-terminal residue" evidence="2">
    <location>
        <position position="286"/>
    </location>
</feature>
<name>A0A9W8LVU2_9FUNG</name>
<dbReference type="Pfam" id="PF12937">
    <property type="entry name" value="F-box-like"/>
    <property type="match status" value="1"/>
</dbReference>
<comment type="caution">
    <text evidence="2">The sequence shown here is derived from an EMBL/GenBank/DDBJ whole genome shotgun (WGS) entry which is preliminary data.</text>
</comment>
<feature type="domain" description="F-box" evidence="1">
    <location>
        <begin position="93"/>
        <end position="140"/>
    </location>
</feature>
<dbReference type="AlphaFoldDB" id="A0A9W8LVU2"/>
<accession>A0A9W8LVU2</accession>
<dbReference type="OrthoDB" id="19711at2759"/>
<gene>
    <name evidence="2" type="ORF">IWW36_004939</name>
</gene>
<dbReference type="InterPro" id="IPR001810">
    <property type="entry name" value="F-box_dom"/>
</dbReference>
<dbReference type="SUPFAM" id="SSF81383">
    <property type="entry name" value="F-box domain"/>
    <property type="match status" value="1"/>
</dbReference>
<evidence type="ECO:0000313" key="2">
    <source>
        <dbReference type="EMBL" id="KAJ2845067.1"/>
    </source>
</evidence>
<dbReference type="Proteomes" id="UP001139887">
    <property type="component" value="Unassembled WGS sequence"/>
</dbReference>
<proteinExistence type="predicted"/>